<reference evidence="2 3" key="1">
    <citation type="submission" date="2019-03" db="EMBL/GenBank/DDBJ databases">
        <title>Genomic Encyclopedia of Type Strains, Phase IV (KMG-IV): sequencing the most valuable type-strain genomes for metagenomic binning, comparative biology and taxonomic classification.</title>
        <authorList>
            <person name="Goeker M."/>
        </authorList>
    </citation>
    <scope>NUCLEOTIDE SEQUENCE [LARGE SCALE GENOMIC DNA]</scope>
    <source>
        <strain evidence="2 3">DSM 25059</strain>
    </source>
</reference>
<dbReference type="Pfam" id="PF13676">
    <property type="entry name" value="TIR_2"/>
    <property type="match status" value="1"/>
</dbReference>
<comment type="caution">
    <text evidence="2">The sequence shown here is derived from an EMBL/GenBank/DDBJ whole genome shotgun (WGS) entry which is preliminary data.</text>
</comment>
<dbReference type="GO" id="GO:0007165">
    <property type="term" value="P:signal transduction"/>
    <property type="evidence" value="ECO:0007669"/>
    <property type="project" value="InterPro"/>
</dbReference>
<name>A0A4R6FBL7_9SPHN</name>
<gene>
    <name evidence="2" type="ORF">EV664_1162</name>
</gene>
<sequence>MDKPPAPYQADGLIPGEDWRRRLSEEIRRAVRVILVLSSTSIAKVGYVQNEFRLALEAMAYMPPNTRFAIPLLIEDCTPPDLVVGSISLANLQWTNLDEIEMDVFLNMVEADLGR</sequence>
<dbReference type="InterPro" id="IPR000157">
    <property type="entry name" value="TIR_dom"/>
</dbReference>
<accession>A0A4R6FBL7</accession>
<protein>
    <submittedName>
        <fullName evidence="2">TIR domain-containing protein</fullName>
    </submittedName>
</protein>
<dbReference type="Proteomes" id="UP000295493">
    <property type="component" value="Unassembled WGS sequence"/>
</dbReference>
<evidence type="ECO:0000313" key="3">
    <source>
        <dbReference type="Proteomes" id="UP000295493"/>
    </source>
</evidence>
<evidence type="ECO:0000313" key="2">
    <source>
        <dbReference type="EMBL" id="TDN78559.1"/>
    </source>
</evidence>
<dbReference type="AlphaFoldDB" id="A0A4R6FBL7"/>
<dbReference type="SUPFAM" id="SSF52200">
    <property type="entry name" value="Toll/Interleukin receptor TIR domain"/>
    <property type="match status" value="1"/>
</dbReference>
<dbReference type="EMBL" id="SNWD01000016">
    <property type="protein sequence ID" value="TDN78559.1"/>
    <property type="molecule type" value="Genomic_DNA"/>
</dbReference>
<evidence type="ECO:0000259" key="1">
    <source>
        <dbReference type="Pfam" id="PF13676"/>
    </source>
</evidence>
<keyword evidence="3" id="KW-1185">Reference proteome</keyword>
<dbReference type="Gene3D" id="3.40.50.10140">
    <property type="entry name" value="Toll/interleukin-1 receptor homology (TIR) domain"/>
    <property type="match status" value="1"/>
</dbReference>
<feature type="domain" description="TIR" evidence="1">
    <location>
        <begin position="13"/>
        <end position="98"/>
    </location>
</feature>
<dbReference type="InterPro" id="IPR035897">
    <property type="entry name" value="Toll_tir_struct_dom_sf"/>
</dbReference>
<organism evidence="2 3">
    <name type="scientific">Stakelama pacifica</name>
    <dbReference type="NCBI Taxonomy" id="517720"/>
    <lineage>
        <taxon>Bacteria</taxon>
        <taxon>Pseudomonadati</taxon>
        <taxon>Pseudomonadota</taxon>
        <taxon>Alphaproteobacteria</taxon>
        <taxon>Sphingomonadales</taxon>
        <taxon>Sphingomonadaceae</taxon>
        <taxon>Stakelama</taxon>
    </lineage>
</organism>
<proteinExistence type="predicted"/>